<dbReference type="Pfam" id="PF06985">
    <property type="entry name" value="HET"/>
    <property type="match status" value="1"/>
</dbReference>
<protein>
    <recommendedName>
        <fullName evidence="1">Heterokaryon incompatibility domain-containing protein</fullName>
    </recommendedName>
</protein>
<sequence length="488" mass="55247">MDKVMAGGVGFNRQVPRVQGEQLASGDFLRILDLLPGQPDDLIQCELRVASLGGQVQYEALSYVWGQHSRMIQIAGFTVSVTVNLYSALKQLRHTSSKRALWIDQLCINQQDGDEKAHQVNMMRRIYKECTRCLIWLGDIPEGGGFSILDAEAAFNFIKILSGDTGEEFQTFDSSKMSKVALDGVYTAFRALMLNGNPCVQSCRYDISPAELFAKVTRDLIQLESGLRAFVGRRGEPHVTNDLPTWALDLIRFPEGKQRAWKWWNNSHRYQKFKACGSKQLKLGISEDPYILPLTGVYIDEAIAVGEVLREDTFGELPDKQVIDTINSWEQLLAQFLYRQTAGVFSRYPRWPEAFARTILGDLIMKEFPVRRVLDRDLFDLKAFRETGIRGSSYMSLRDMVVKQAFFITKTGYLGLGPPNILPGDEVWVLFGGRVPFILKRRGGGTQESMGTSTTHEYFFVGDTYVCGIMEGEAVEHLEDRQETIHLY</sequence>
<dbReference type="Pfam" id="PF26639">
    <property type="entry name" value="Het-6_barrel"/>
    <property type="match status" value="1"/>
</dbReference>
<name>A0A2J6RRG3_HYAVF</name>
<gene>
    <name evidence="2" type="ORF">L207DRAFT_553772</name>
</gene>
<proteinExistence type="predicted"/>
<dbReference type="OrthoDB" id="3553147at2759"/>
<reference evidence="2 3" key="1">
    <citation type="submission" date="2016-04" db="EMBL/GenBank/DDBJ databases">
        <title>A degradative enzymes factory behind the ericoid mycorrhizal symbiosis.</title>
        <authorList>
            <consortium name="DOE Joint Genome Institute"/>
            <person name="Martino E."/>
            <person name="Morin E."/>
            <person name="Grelet G."/>
            <person name="Kuo A."/>
            <person name="Kohler A."/>
            <person name="Daghino S."/>
            <person name="Barry K."/>
            <person name="Choi C."/>
            <person name="Cichocki N."/>
            <person name="Clum A."/>
            <person name="Copeland A."/>
            <person name="Hainaut M."/>
            <person name="Haridas S."/>
            <person name="Labutti K."/>
            <person name="Lindquist E."/>
            <person name="Lipzen A."/>
            <person name="Khouja H.-R."/>
            <person name="Murat C."/>
            <person name="Ohm R."/>
            <person name="Olson A."/>
            <person name="Spatafora J."/>
            <person name="Veneault-Fourrey C."/>
            <person name="Henrissat B."/>
            <person name="Grigoriev I."/>
            <person name="Martin F."/>
            <person name="Perotto S."/>
        </authorList>
    </citation>
    <scope>NUCLEOTIDE SEQUENCE [LARGE SCALE GENOMIC DNA]</scope>
    <source>
        <strain evidence="2 3">F</strain>
    </source>
</reference>
<dbReference type="STRING" id="1149755.A0A2J6RRG3"/>
<dbReference type="Proteomes" id="UP000235786">
    <property type="component" value="Unassembled WGS sequence"/>
</dbReference>
<evidence type="ECO:0000259" key="1">
    <source>
        <dbReference type="Pfam" id="PF06985"/>
    </source>
</evidence>
<keyword evidence="3" id="KW-1185">Reference proteome</keyword>
<dbReference type="InterPro" id="IPR010730">
    <property type="entry name" value="HET"/>
</dbReference>
<dbReference type="InterPro" id="IPR052895">
    <property type="entry name" value="HetReg/Transcr_Mod"/>
</dbReference>
<dbReference type="EMBL" id="KZ613944">
    <property type="protein sequence ID" value="PMD41108.1"/>
    <property type="molecule type" value="Genomic_DNA"/>
</dbReference>
<accession>A0A2J6RRG3</accession>
<dbReference type="AlphaFoldDB" id="A0A2J6RRG3"/>
<dbReference type="PANTHER" id="PTHR24148">
    <property type="entry name" value="ANKYRIN REPEAT DOMAIN-CONTAINING PROTEIN 39 HOMOLOG-RELATED"/>
    <property type="match status" value="1"/>
</dbReference>
<evidence type="ECO:0000313" key="2">
    <source>
        <dbReference type="EMBL" id="PMD41108.1"/>
    </source>
</evidence>
<feature type="domain" description="Heterokaryon incompatibility" evidence="1">
    <location>
        <begin position="58"/>
        <end position="140"/>
    </location>
</feature>
<dbReference type="PANTHER" id="PTHR24148:SF73">
    <property type="entry name" value="HET DOMAIN PROTEIN (AFU_ORTHOLOGUE AFUA_8G01020)"/>
    <property type="match status" value="1"/>
</dbReference>
<evidence type="ECO:0000313" key="3">
    <source>
        <dbReference type="Proteomes" id="UP000235786"/>
    </source>
</evidence>
<organism evidence="2 3">
    <name type="scientific">Hyaloscypha variabilis (strain UAMH 11265 / GT02V1 / F)</name>
    <name type="common">Meliniomyces variabilis</name>
    <dbReference type="NCBI Taxonomy" id="1149755"/>
    <lineage>
        <taxon>Eukaryota</taxon>
        <taxon>Fungi</taxon>
        <taxon>Dikarya</taxon>
        <taxon>Ascomycota</taxon>
        <taxon>Pezizomycotina</taxon>
        <taxon>Leotiomycetes</taxon>
        <taxon>Helotiales</taxon>
        <taxon>Hyaloscyphaceae</taxon>
        <taxon>Hyaloscypha</taxon>
        <taxon>Hyaloscypha variabilis</taxon>
    </lineage>
</organism>